<evidence type="ECO:0000313" key="2">
    <source>
        <dbReference type="EMBL" id="SKA71505.1"/>
    </source>
</evidence>
<organism evidence="2 3">
    <name type="scientific">Thiothrix eikelboomii</name>
    <dbReference type="NCBI Taxonomy" id="92487"/>
    <lineage>
        <taxon>Bacteria</taxon>
        <taxon>Pseudomonadati</taxon>
        <taxon>Pseudomonadota</taxon>
        <taxon>Gammaproteobacteria</taxon>
        <taxon>Thiotrichales</taxon>
        <taxon>Thiotrichaceae</taxon>
        <taxon>Thiothrix</taxon>
    </lineage>
</organism>
<dbReference type="Pfam" id="PF01261">
    <property type="entry name" value="AP_endonuc_2"/>
    <property type="match status" value="1"/>
</dbReference>
<dbReference type="InterPro" id="IPR029068">
    <property type="entry name" value="Glyas_Bleomycin-R_OHBP_Dase"/>
</dbReference>
<dbReference type="InterPro" id="IPR050312">
    <property type="entry name" value="IolE/XylAMocC-like"/>
</dbReference>
<dbReference type="Gene3D" id="3.10.180.10">
    <property type="entry name" value="2,3-Dihydroxybiphenyl 1,2-Dioxygenase, domain 1"/>
    <property type="match status" value="2"/>
</dbReference>
<accession>A0A1T4W361</accession>
<evidence type="ECO:0000259" key="1">
    <source>
        <dbReference type="PROSITE" id="PS51819"/>
    </source>
</evidence>
<dbReference type="STRING" id="92487.SAMN02745130_00858"/>
<dbReference type="Proteomes" id="UP000190460">
    <property type="component" value="Unassembled WGS sequence"/>
</dbReference>
<dbReference type="InterPro" id="IPR013022">
    <property type="entry name" value="Xyl_isomerase-like_TIM-brl"/>
</dbReference>
<gene>
    <name evidence="2" type="ORF">SAMN02745130_00858</name>
</gene>
<dbReference type="RefSeq" id="WP_078921351.1">
    <property type="nucleotide sequence ID" value="NZ_FUYB01000003.1"/>
</dbReference>
<dbReference type="InterPro" id="IPR036237">
    <property type="entry name" value="Xyl_isomerase-like_sf"/>
</dbReference>
<dbReference type="EMBL" id="FUYB01000003">
    <property type="protein sequence ID" value="SKA71505.1"/>
    <property type="molecule type" value="Genomic_DNA"/>
</dbReference>
<dbReference type="SUPFAM" id="SSF54593">
    <property type="entry name" value="Glyoxalase/Bleomycin resistance protein/Dihydroxybiphenyl dioxygenase"/>
    <property type="match status" value="1"/>
</dbReference>
<proteinExistence type="predicted"/>
<dbReference type="GO" id="GO:0051213">
    <property type="term" value="F:dioxygenase activity"/>
    <property type="evidence" value="ECO:0007669"/>
    <property type="project" value="UniProtKB-KW"/>
</dbReference>
<name>A0A1T4W361_9GAMM</name>
<dbReference type="PANTHER" id="PTHR12110:SF21">
    <property type="entry name" value="XYLOSE ISOMERASE-LIKE TIM BARREL DOMAIN-CONTAINING PROTEIN"/>
    <property type="match status" value="1"/>
</dbReference>
<evidence type="ECO:0000313" key="3">
    <source>
        <dbReference type="Proteomes" id="UP000190460"/>
    </source>
</evidence>
<dbReference type="PROSITE" id="PS51819">
    <property type="entry name" value="VOC"/>
    <property type="match status" value="1"/>
</dbReference>
<dbReference type="AlphaFoldDB" id="A0A1T4W361"/>
<dbReference type="PANTHER" id="PTHR12110">
    <property type="entry name" value="HYDROXYPYRUVATE ISOMERASE"/>
    <property type="match status" value="1"/>
</dbReference>
<dbReference type="Pfam" id="PF14696">
    <property type="entry name" value="Glyoxalase_5"/>
    <property type="match status" value="1"/>
</dbReference>
<feature type="domain" description="VOC" evidence="1">
    <location>
        <begin position="428"/>
        <end position="587"/>
    </location>
</feature>
<sequence>MQLALTTSTLAGDLQEKLQAAAKAGFAGVELFEKDLLYSDKSASELQSLAQQLGLQLFTLQPFTDFEGLPPALRSKAFERAQRKFQLMQELGITTLVVTSSTSPQAAADWQVLAADLAELADGAAQFQLRIAYEPLPWAAQIKTLQQAFELVQLAQRPNLGLVLDSFSFFALKTELTSLSAALVERIFIVQLADSPELTMDIQQLDKHFRCYAGQGILPLPALFKQLRALGFAGLVSQKVPCEEFRASNPYQIARNGYRSLQWLIKQTAAEPNPAPSLLSSLEFVELASQGGEANWLEQLLLALGFRKTHQHRSKEVGLYRQGQINLLINREADSFANAYYDRHGSSVCALGLGSNQLEQVLANCREYRCDFVQSPHLPDEMALPAIRNVGDGLLYLVDTAQAERFFEVDFVPLPPESLNPLGFGLTRIDHITQAVSSTEFLAVIQFYQILFGLTANAEYDLIDRNGIVHSRSLVNAEHSVQFPINTSLSRESSTERFRVGLSGSGVQHIALQCEDIFAVAKQLNPHHILPISPNYYEEVQAEFLLDAALVESMRAHNILYDANEQGEFFHIYTRHINGLFFEIVQRQGYQGFGERNAAARLAAQAREYQRMRELLLI</sequence>
<dbReference type="OrthoDB" id="9780241at2"/>
<dbReference type="SUPFAM" id="SSF51658">
    <property type="entry name" value="Xylose isomerase-like"/>
    <property type="match status" value="1"/>
</dbReference>
<dbReference type="InterPro" id="IPR037523">
    <property type="entry name" value="VOC_core"/>
</dbReference>
<dbReference type="Gene3D" id="3.20.20.150">
    <property type="entry name" value="Divalent-metal-dependent TIM barrel enzymes"/>
    <property type="match status" value="1"/>
</dbReference>
<keyword evidence="3" id="KW-1185">Reference proteome</keyword>
<keyword evidence="2" id="KW-0560">Oxidoreductase</keyword>
<protein>
    <submittedName>
        <fullName evidence="2">4-hydroxyphenylpyruvate dioxygenase</fullName>
    </submittedName>
</protein>
<reference evidence="2 3" key="1">
    <citation type="submission" date="2017-02" db="EMBL/GenBank/DDBJ databases">
        <authorList>
            <person name="Peterson S.W."/>
        </authorList>
    </citation>
    <scope>NUCLEOTIDE SEQUENCE [LARGE SCALE GENOMIC DNA]</scope>
    <source>
        <strain evidence="2 3">ATCC 49788</strain>
    </source>
</reference>
<keyword evidence="2" id="KW-0223">Dioxygenase</keyword>
<keyword evidence="2" id="KW-0670">Pyruvate</keyword>